<feature type="transmembrane region" description="Helical" evidence="2">
    <location>
        <begin position="12"/>
        <end position="31"/>
    </location>
</feature>
<dbReference type="GO" id="GO:0030428">
    <property type="term" value="C:cell septum"/>
    <property type="evidence" value="ECO:0007669"/>
    <property type="project" value="TreeGrafter"/>
</dbReference>
<accession>A0AAN2BXL7</accession>
<feature type="region of interest" description="Disordered" evidence="1">
    <location>
        <begin position="85"/>
        <end position="111"/>
    </location>
</feature>
<keyword evidence="4" id="KW-0132">Cell division</keyword>
<dbReference type="PROSITE" id="PS51724">
    <property type="entry name" value="SPOR"/>
    <property type="match status" value="1"/>
</dbReference>
<feature type="domain" description="SPOR" evidence="3">
    <location>
        <begin position="113"/>
        <end position="192"/>
    </location>
</feature>
<feature type="compositionally biased region" description="Pro residues" evidence="1">
    <location>
        <begin position="98"/>
        <end position="110"/>
    </location>
</feature>
<dbReference type="EMBL" id="AP023423">
    <property type="protein sequence ID" value="BCK86350.1"/>
    <property type="molecule type" value="Genomic_DNA"/>
</dbReference>
<dbReference type="GO" id="GO:0042834">
    <property type="term" value="F:peptidoglycan binding"/>
    <property type="evidence" value="ECO:0007669"/>
    <property type="project" value="InterPro"/>
</dbReference>
<keyword evidence="2" id="KW-0472">Membrane</keyword>
<dbReference type="Proteomes" id="UP001320326">
    <property type="component" value="Chromosome"/>
</dbReference>
<dbReference type="Pfam" id="PF05036">
    <property type="entry name" value="SPOR"/>
    <property type="match status" value="1"/>
</dbReference>
<dbReference type="Gene3D" id="3.30.70.1070">
    <property type="entry name" value="Sporulation related repeat"/>
    <property type="match status" value="1"/>
</dbReference>
<dbReference type="InterPro" id="IPR036680">
    <property type="entry name" value="SPOR-like_sf"/>
</dbReference>
<gene>
    <name evidence="4" type="ORF">MIZ01_0104</name>
</gene>
<evidence type="ECO:0000256" key="2">
    <source>
        <dbReference type="SAM" id="Phobius"/>
    </source>
</evidence>
<keyword evidence="4" id="KW-0131">Cell cycle</keyword>
<dbReference type="AlphaFoldDB" id="A0AAN2BXL7"/>
<keyword evidence="2" id="KW-1133">Transmembrane helix</keyword>
<evidence type="ECO:0000256" key="1">
    <source>
        <dbReference type="SAM" id="MobiDB-lite"/>
    </source>
</evidence>
<keyword evidence="5" id="KW-1185">Reference proteome</keyword>
<reference evidence="4 5" key="1">
    <citation type="journal article" date="2022" name="Int. J. Syst. Evol. Microbiol.">
        <title>&lt;i&gt;Sideroxyarcus emersonii&lt;/i&gt; gen. nov. sp. nov., a neutrophilic, microaerobic iron- and thiosulfate-oxidizing bacterium isolated from iron-rich wetland sediment.</title>
        <authorList>
            <person name="Kato S."/>
            <person name="Itoh T."/>
            <person name="Iino T."/>
            <person name="Ohkuma M."/>
        </authorList>
    </citation>
    <scope>NUCLEOTIDE SEQUENCE [LARGE SCALE GENOMIC DNA]</scope>
    <source>
        <strain evidence="4 5">MIZ01</strain>
    </source>
</reference>
<name>A0AAN2BXL7_9PROT</name>
<dbReference type="PANTHER" id="PTHR38687:SF1">
    <property type="entry name" value="CELL DIVISION PROTEIN DEDD"/>
    <property type="match status" value="1"/>
</dbReference>
<dbReference type="RefSeq" id="WP_237247532.1">
    <property type="nucleotide sequence ID" value="NZ_AP023423.1"/>
</dbReference>
<sequence>MSGDKGKVVAGVFIGMVLGIAAAGAVAWFVLKKNPTAFINKEPSKPAPQVAAVPASAPAVVAPVAASGVGEPKQHFEFYKELTDKSDGTAHKSSPKPAVKPPVAPRPAQPPAAASKEVYYVQAGSFQNIDDAEKLKAKLAFSGFEATLQTVNLPDKGVWHRVRLGPYNSNEAGRTVATLKQNGIIATQQRAQ</sequence>
<evidence type="ECO:0000259" key="3">
    <source>
        <dbReference type="PROSITE" id="PS51724"/>
    </source>
</evidence>
<dbReference type="GO" id="GO:0032153">
    <property type="term" value="C:cell division site"/>
    <property type="evidence" value="ECO:0007669"/>
    <property type="project" value="TreeGrafter"/>
</dbReference>
<evidence type="ECO:0000313" key="4">
    <source>
        <dbReference type="EMBL" id="BCK86350.1"/>
    </source>
</evidence>
<dbReference type="InterPro" id="IPR052521">
    <property type="entry name" value="Cell_div_SPOR-domain"/>
</dbReference>
<organism evidence="4 5">
    <name type="scientific">Sideroxyarcus emersonii</name>
    <dbReference type="NCBI Taxonomy" id="2764705"/>
    <lineage>
        <taxon>Bacteria</taxon>
        <taxon>Pseudomonadati</taxon>
        <taxon>Pseudomonadota</taxon>
        <taxon>Betaproteobacteria</taxon>
        <taxon>Nitrosomonadales</taxon>
        <taxon>Gallionellaceae</taxon>
        <taxon>Sideroxyarcus</taxon>
    </lineage>
</organism>
<evidence type="ECO:0000313" key="5">
    <source>
        <dbReference type="Proteomes" id="UP001320326"/>
    </source>
</evidence>
<dbReference type="KEGG" id="seme:MIZ01_0104"/>
<proteinExistence type="predicted"/>
<protein>
    <submittedName>
        <fullName evidence="4">Cell division protein FtsN</fullName>
    </submittedName>
</protein>
<keyword evidence="2" id="KW-0812">Transmembrane</keyword>
<dbReference type="InterPro" id="IPR007730">
    <property type="entry name" value="SPOR-like_dom"/>
</dbReference>
<dbReference type="GO" id="GO:0032506">
    <property type="term" value="P:cytokinetic process"/>
    <property type="evidence" value="ECO:0007669"/>
    <property type="project" value="TreeGrafter"/>
</dbReference>
<dbReference type="SUPFAM" id="SSF110997">
    <property type="entry name" value="Sporulation related repeat"/>
    <property type="match status" value="1"/>
</dbReference>
<dbReference type="PANTHER" id="PTHR38687">
    <property type="entry name" value="CELL DIVISION PROTEIN DEDD-RELATED"/>
    <property type="match status" value="1"/>
</dbReference>